<sequence length="203" mass="21616">MNTEAAAGADRADRGPSDAPVRRLTVLYDQGCPLCRHVRGWLERQRKLVPLDFVPAGSPQARQCYPALDHDRTLREITVIGDSGQVYEGAAAWVVCLWALHAYRPMSHRFATPSGAQLARGMVLTAAKWRAGSQAPGRPTAPGRAGRTGGSPAEPSAATGPWSWNGKQWEPSSQRVLPVPTRPPQPAAQGPAPCEGHCSAGGD</sequence>
<dbReference type="Pfam" id="PF04134">
    <property type="entry name" value="DCC1-like"/>
    <property type="match status" value="1"/>
</dbReference>
<organism evidence="2 3">
    <name type="scientific">Streptacidiphilus alkalitolerans</name>
    <dbReference type="NCBI Taxonomy" id="3342712"/>
    <lineage>
        <taxon>Bacteria</taxon>
        <taxon>Bacillati</taxon>
        <taxon>Actinomycetota</taxon>
        <taxon>Actinomycetes</taxon>
        <taxon>Kitasatosporales</taxon>
        <taxon>Streptomycetaceae</taxon>
        <taxon>Streptacidiphilus</taxon>
    </lineage>
</organism>
<evidence type="ECO:0000313" key="3">
    <source>
        <dbReference type="Proteomes" id="UP001592530"/>
    </source>
</evidence>
<evidence type="ECO:0000256" key="1">
    <source>
        <dbReference type="SAM" id="MobiDB-lite"/>
    </source>
</evidence>
<dbReference type="InterPro" id="IPR007263">
    <property type="entry name" value="DCC1-like"/>
</dbReference>
<dbReference type="EMBL" id="JBHEZY010000009">
    <property type="protein sequence ID" value="MFC1433478.1"/>
    <property type="molecule type" value="Genomic_DNA"/>
</dbReference>
<gene>
    <name evidence="2" type="ORF">ACEZDB_22790</name>
</gene>
<comment type="caution">
    <text evidence="2">The sequence shown here is derived from an EMBL/GenBank/DDBJ whole genome shotgun (WGS) entry which is preliminary data.</text>
</comment>
<feature type="region of interest" description="Disordered" evidence="1">
    <location>
        <begin position="129"/>
        <end position="203"/>
    </location>
</feature>
<accession>A0ABV6X5A7</accession>
<protein>
    <submittedName>
        <fullName evidence="2">Thiol-disulfide oxidoreductase DCC family protein</fullName>
    </submittedName>
</protein>
<evidence type="ECO:0000313" key="2">
    <source>
        <dbReference type="EMBL" id="MFC1433478.1"/>
    </source>
</evidence>
<proteinExistence type="predicted"/>
<name>A0ABV6X5A7_9ACTN</name>
<reference evidence="2 3" key="1">
    <citation type="submission" date="2024-09" db="EMBL/GenBank/DDBJ databases">
        <authorList>
            <person name="Lee S.D."/>
        </authorList>
    </citation>
    <scope>NUCLEOTIDE SEQUENCE [LARGE SCALE GENOMIC DNA]</scope>
    <source>
        <strain evidence="2 3">N1-3</strain>
    </source>
</reference>
<dbReference type="RefSeq" id="WP_380555556.1">
    <property type="nucleotide sequence ID" value="NZ_JBHEZY010000009.1"/>
</dbReference>
<dbReference type="Proteomes" id="UP001592530">
    <property type="component" value="Unassembled WGS sequence"/>
</dbReference>